<dbReference type="PROSITE" id="PS50059">
    <property type="entry name" value="FKBP_PPIASE"/>
    <property type="match status" value="1"/>
</dbReference>
<dbReference type="GO" id="GO:0005783">
    <property type="term" value="C:endoplasmic reticulum"/>
    <property type="evidence" value="ECO:0007669"/>
    <property type="project" value="TreeGrafter"/>
</dbReference>
<evidence type="ECO:0000256" key="3">
    <source>
        <dbReference type="ARBA" id="ARBA00023110"/>
    </source>
</evidence>
<dbReference type="OrthoDB" id="1902587at2759"/>
<evidence type="ECO:0000313" key="8">
    <source>
        <dbReference type="EMBL" id="KAF8000201.1"/>
    </source>
</evidence>
<accession>A0A8H7GPM8</accession>
<dbReference type="SUPFAM" id="SSF54534">
    <property type="entry name" value="FKBP-like"/>
    <property type="match status" value="1"/>
</dbReference>
<evidence type="ECO:0000313" key="9">
    <source>
        <dbReference type="Proteomes" id="UP000649328"/>
    </source>
</evidence>
<keyword evidence="3 6" id="KW-0697">Rotamase</keyword>
<dbReference type="Gene3D" id="3.10.50.40">
    <property type="match status" value="1"/>
</dbReference>
<name>A0A8H7GPM8_9ASCO</name>
<protein>
    <recommendedName>
        <fullName evidence="2 6">peptidylprolyl isomerase</fullName>
        <ecNumber evidence="2 6">5.2.1.8</ecNumber>
    </recommendedName>
</protein>
<dbReference type="Proteomes" id="UP000649328">
    <property type="component" value="Unassembled WGS sequence"/>
</dbReference>
<reference evidence="8" key="1">
    <citation type="submission" date="2020-10" db="EMBL/GenBank/DDBJ databases">
        <title>The Whole-Genome Sequence of Metschnikowia persimmonesis, a Novel Endophytic Yeast Species Isolated from Medicinal Plant Diospyros kaki Thumb.</title>
        <authorList>
            <person name="Rahmat E."/>
            <person name="Kang Y."/>
        </authorList>
    </citation>
    <scope>NUCLEOTIDE SEQUENCE</scope>
    <source>
        <strain evidence="8">KIOM G15050</strain>
    </source>
</reference>
<keyword evidence="4 6" id="KW-0413">Isomerase</keyword>
<comment type="catalytic activity">
    <reaction evidence="1 6">
        <text>[protein]-peptidylproline (omega=180) = [protein]-peptidylproline (omega=0)</text>
        <dbReference type="Rhea" id="RHEA:16237"/>
        <dbReference type="Rhea" id="RHEA-COMP:10747"/>
        <dbReference type="Rhea" id="RHEA-COMP:10748"/>
        <dbReference type="ChEBI" id="CHEBI:83833"/>
        <dbReference type="ChEBI" id="CHEBI:83834"/>
        <dbReference type="EC" id="5.2.1.8"/>
    </reaction>
</comment>
<evidence type="ECO:0000256" key="2">
    <source>
        <dbReference type="ARBA" id="ARBA00013194"/>
    </source>
</evidence>
<comment type="similarity">
    <text evidence="5">Belongs to the FKBP-type PPIase family. FKBP2 subfamily.</text>
</comment>
<evidence type="ECO:0000259" key="7">
    <source>
        <dbReference type="PROSITE" id="PS50059"/>
    </source>
</evidence>
<sequence length="62" mass="6641">MVIPGWEQGILGMCIGEQRTLNIPAELGYGSRAIGPIPANSDLVFDVELVGVENVTVDKDEL</sequence>
<dbReference type="Pfam" id="PF00254">
    <property type="entry name" value="FKBP_C"/>
    <property type="match status" value="1"/>
</dbReference>
<evidence type="ECO:0000256" key="1">
    <source>
        <dbReference type="ARBA" id="ARBA00000971"/>
    </source>
</evidence>
<dbReference type="InterPro" id="IPR044609">
    <property type="entry name" value="FKBP2/11"/>
</dbReference>
<dbReference type="AlphaFoldDB" id="A0A8H7GPM8"/>
<dbReference type="InterPro" id="IPR001179">
    <property type="entry name" value="PPIase_FKBP_dom"/>
</dbReference>
<gene>
    <name evidence="8" type="ORF">HF325_005130</name>
</gene>
<dbReference type="PANTHER" id="PTHR45779">
    <property type="entry name" value="PEPTIDYLPROLYL ISOMERASE"/>
    <property type="match status" value="1"/>
</dbReference>
<organism evidence="8 9">
    <name type="scientific">Metschnikowia pulcherrima</name>
    <dbReference type="NCBI Taxonomy" id="27326"/>
    <lineage>
        <taxon>Eukaryota</taxon>
        <taxon>Fungi</taxon>
        <taxon>Dikarya</taxon>
        <taxon>Ascomycota</taxon>
        <taxon>Saccharomycotina</taxon>
        <taxon>Pichiomycetes</taxon>
        <taxon>Metschnikowiaceae</taxon>
        <taxon>Metschnikowia</taxon>
    </lineage>
</organism>
<evidence type="ECO:0000256" key="5">
    <source>
        <dbReference type="ARBA" id="ARBA00024206"/>
    </source>
</evidence>
<dbReference type="PANTHER" id="PTHR45779:SF7">
    <property type="entry name" value="PEPTIDYLPROLYL ISOMERASE"/>
    <property type="match status" value="1"/>
</dbReference>
<keyword evidence="9" id="KW-1185">Reference proteome</keyword>
<dbReference type="EC" id="5.2.1.8" evidence="2 6"/>
<dbReference type="InterPro" id="IPR046357">
    <property type="entry name" value="PPIase_dom_sf"/>
</dbReference>
<feature type="domain" description="PPIase FKBP-type" evidence="7">
    <location>
        <begin position="1"/>
        <end position="53"/>
    </location>
</feature>
<evidence type="ECO:0000256" key="4">
    <source>
        <dbReference type="ARBA" id="ARBA00023235"/>
    </source>
</evidence>
<dbReference type="GO" id="GO:0003755">
    <property type="term" value="F:peptidyl-prolyl cis-trans isomerase activity"/>
    <property type="evidence" value="ECO:0007669"/>
    <property type="project" value="UniProtKB-KW"/>
</dbReference>
<proteinExistence type="inferred from homology"/>
<dbReference type="EMBL" id="JACBPP010000007">
    <property type="protein sequence ID" value="KAF8000201.1"/>
    <property type="molecule type" value="Genomic_DNA"/>
</dbReference>
<comment type="caution">
    <text evidence="8">The sequence shown here is derived from an EMBL/GenBank/DDBJ whole genome shotgun (WGS) entry which is preliminary data.</text>
</comment>
<evidence type="ECO:0000256" key="6">
    <source>
        <dbReference type="PROSITE-ProRule" id="PRU00277"/>
    </source>
</evidence>